<keyword evidence="2" id="KW-1185">Reference proteome</keyword>
<dbReference type="AlphaFoldDB" id="A0A8T0EEC0"/>
<reference evidence="1" key="2">
    <citation type="submission" date="2020-06" db="EMBL/GenBank/DDBJ databases">
        <authorList>
            <person name="Sheffer M."/>
        </authorList>
    </citation>
    <scope>NUCLEOTIDE SEQUENCE</scope>
</reference>
<evidence type="ECO:0000313" key="2">
    <source>
        <dbReference type="Proteomes" id="UP000807504"/>
    </source>
</evidence>
<proteinExistence type="predicted"/>
<comment type="caution">
    <text evidence="1">The sequence shown here is derived from an EMBL/GenBank/DDBJ whole genome shotgun (WGS) entry which is preliminary data.</text>
</comment>
<gene>
    <name evidence="1" type="ORF">HNY73_018523</name>
</gene>
<dbReference type="Proteomes" id="UP000807504">
    <property type="component" value="Unassembled WGS sequence"/>
</dbReference>
<reference evidence="1" key="1">
    <citation type="journal article" date="2020" name="bioRxiv">
        <title>Chromosome-level reference genome of the European wasp spider Argiope bruennichi: a resource for studies on range expansion and evolutionary adaptation.</title>
        <authorList>
            <person name="Sheffer M.M."/>
            <person name="Hoppe A."/>
            <person name="Krehenwinkel H."/>
            <person name="Uhl G."/>
            <person name="Kuss A.W."/>
            <person name="Jensen L."/>
            <person name="Jensen C."/>
            <person name="Gillespie R.G."/>
            <person name="Hoff K.J."/>
            <person name="Prost S."/>
        </authorList>
    </citation>
    <scope>NUCLEOTIDE SEQUENCE</scope>
</reference>
<organism evidence="1 2">
    <name type="scientific">Argiope bruennichi</name>
    <name type="common">Wasp spider</name>
    <name type="synonym">Aranea bruennichi</name>
    <dbReference type="NCBI Taxonomy" id="94029"/>
    <lineage>
        <taxon>Eukaryota</taxon>
        <taxon>Metazoa</taxon>
        <taxon>Ecdysozoa</taxon>
        <taxon>Arthropoda</taxon>
        <taxon>Chelicerata</taxon>
        <taxon>Arachnida</taxon>
        <taxon>Araneae</taxon>
        <taxon>Araneomorphae</taxon>
        <taxon>Entelegynae</taxon>
        <taxon>Araneoidea</taxon>
        <taxon>Araneidae</taxon>
        <taxon>Argiope</taxon>
    </lineage>
</organism>
<evidence type="ECO:0000313" key="1">
    <source>
        <dbReference type="EMBL" id="KAF8771067.1"/>
    </source>
</evidence>
<protein>
    <submittedName>
        <fullName evidence="1">Uncharacterized protein</fullName>
    </submittedName>
</protein>
<sequence length="201" mass="22909">MAERLNGAEEIERQLSTNLTTDYQYDLFKEYLDKQVETPKIKKLKDKINKRIEEIQQRIVEDNGSWLHTTRKALTVRVGSNLSSERIIEAGVVGGIQDWTNIVQFYINDIPTPGTARPNYVYSPMTLPHGTGESINVMKHLTIPGRTWKNGLKSGKLRIEFDRGQALIPPDSKSCKSLLNHVTDSVWKAGQRPLCGRDRFE</sequence>
<dbReference type="EMBL" id="JABXBU010002228">
    <property type="protein sequence ID" value="KAF8771067.1"/>
    <property type="molecule type" value="Genomic_DNA"/>
</dbReference>
<accession>A0A8T0EEC0</accession>
<name>A0A8T0EEC0_ARGBR</name>